<dbReference type="OrthoDB" id="2517917at2759"/>
<gene>
    <name evidence="2" type="ORF">O181_019567</name>
</gene>
<comment type="caution">
    <text evidence="2">The sequence shown here is derived from an EMBL/GenBank/DDBJ whole genome shotgun (WGS) entry which is preliminary data.</text>
</comment>
<keyword evidence="3" id="KW-1185">Reference proteome</keyword>
<feature type="region of interest" description="Disordered" evidence="1">
    <location>
        <begin position="30"/>
        <end position="61"/>
    </location>
</feature>
<organism evidence="2 3">
    <name type="scientific">Austropuccinia psidii MF-1</name>
    <dbReference type="NCBI Taxonomy" id="1389203"/>
    <lineage>
        <taxon>Eukaryota</taxon>
        <taxon>Fungi</taxon>
        <taxon>Dikarya</taxon>
        <taxon>Basidiomycota</taxon>
        <taxon>Pucciniomycotina</taxon>
        <taxon>Pucciniomycetes</taxon>
        <taxon>Pucciniales</taxon>
        <taxon>Sphaerophragmiaceae</taxon>
        <taxon>Austropuccinia</taxon>
    </lineage>
</organism>
<dbReference type="EMBL" id="AVOT02005741">
    <property type="protein sequence ID" value="MBW0479852.1"/>
    <property type="molecule type" value="Genomic_DNA"/>
</dbReference>
<sequence length="170" mass="19130">MEKGNVIISHHVKFDNNIFPYKEKPPSNQESLGLLFYDNPDSPSEQPSLLSSNLPTESSTDSLMLSPIEKELTPHTSSSVPPVKLPKHEGYTWIPDTSTPIQNEIIGDIDLQNILNSPRHHAHSINSVRCLYPDPKTYLQAIYSPEKDFWIDAIKSELTKFGPLLIIPLT</sequence>
<dbReference type="Proteomes" id="UP000765509">
    <property type="component" value="Unassembled WGS sequence"/>
</dbReference>
<protein>
    <submittedName>
        <fullName evidence="2">Uncharacterized protein</fullName>
    </submittedName>
</protein>
<name>A0A9Q3CBT6_9BASI</name>
<reference evidence="2" key="1">
    <citation type="submission" date="2021-03" db="EMBL/GenBank/DDBJ databases">
        <title>Draft genome sequence of rust myrtle Austropuccinia psidii MF-1, a brazilian biotype.</title>
        <authorList>
            <person name="Quecine M.C."/>
            <person name="Pachon D.M.R."/>
            <person name="Bonatelli M.L."/>
            <person name="Correr F.H."/>
            <person name="Franceschini L.M."/>
            <person name="Leite T.F."/>
            <person name="Margarido G.R.A."/>
            <person name="Almeida C.A."/>
            <person name="Ferrarezi J.A."/>
            <person name="Labate C.A."/>
        </authorList>
    </citation>
    <scope>NUCLEOTIDE SEQUENCE</scope>
    <source>
        <strain evidence="2">MF-1</strain>
    </source>
</reference>
<proteinExistence type="predicted"/>
<accession>A0A9Q3CBT6</accession>
<dbReference type="AlphaFoldDB" id="A0A9Q3CBT6"/>
<evidence type="ECO:0000313" key="3">
    <source>
        <dbReference type="Proteomes" id="UP000765509"/>
    </source>
</evidence>
<evidence type="ECO:0000256" key="1">
    <source>
        <dbReference type="SAM" id="MobiDB-lite"/>
    </source>
</evidence>
<feature type="compositionally biased region" description="Polar residues" evidence="1">
    <location>
        <begin position="41"/>
        <end position="61"/>
    </location>
</feature>
<evidence type="ECO:0000313" key="2">
    <source>
        <dbReference type="EMBL" id="MBW0479852.1"/>
    </source>
</evidence>